<feature type="compositionally biased region" description="Pro residues" evidence="1">
    <location>
        <begin position="55"/>
        <end position="67"/>
    </location>
</feature>
<dbReference type="Proteomes" id="UP001565368">
    <property type="component" value="Unassembled WGS sequence"/>
</dbReference>
<reference evidence="3 4" key="1">
    <citation type="submission" date="2023-08" db="EMBL/GenBank/DDBJ databases">
        <title>Annotated Genome Sequence of Vanrija albida AlHP1.</title>
        <authorList>
            <person name="Herzog R."/>
        </authorList>
    </citation>
    <scope>NUCLEOTIDE SEQUENCE [LARGE SCALE GENOMIC DNA]</scope>
    <source>
        <strain evidence="3 4">AlHP1</strain>
    </source>
</reference>
<sequence>MLRATARTLSKHGKARVPGPAAPRSAPAPSAASTPSPGWVPSTKLPKGAEEQAYVPPPAPTPRPTPQPARRRPAADPDAAARAKAEKVLQTRREAGARKTDRTRGLLDSFRALPANVQILVGLGFGIVGVAGLWWDSTYPAAGGAAGGEGSDAEAGEESKPAISVRLVDRK</sequence>
<keyword evidence="2" id="KW-0472">Membrane</keyword>
<feature type="compositionally biased region" description="Basic and acidic residues" evidence="1">
    <location>
        <begin position="73"/>
        <end position="103"/>
    </location>
</feature>
<accession>A0ABR3PTT2</accession>
<evidence type="ECO:0000256" key="2">
    <source>
        <dbReference type="SAM" id="Phobius"/>
    </source>
</evidence>
<evidence type="ECO:0000313" key="3">
    <source>
        <dbReference type="EMBL" id="KAL1405547.1"/>
    </source>
</evidence>
<feature type="region of interest" description="Disordered" evidence="1">
    <location>
        <begin position="143"/>
        <end position="171"/>
    </location>
</feature>
<keyword evidence="2" id="KW-1133">Transmembrane helix</keyword>
<keyword evidence="2" id="KW-0812">Transmembrane</keyword>
<evidence type="ECO:0000256" key="1">
    <source>
        <dbReference type="SAM" id="MobiDB-lite"/>
    </source>
</evidence>
<feature type="region of interest" description="Disordered" evidence="1">
    <location>
        <begin position="1"/>
        <end position="103"/>
    </location>
</feature>
<protein>
    <submittedName>
        <fullName evidence="3">Uncharacterized protein</fullName>
    </submittedName>
</protein>
<feature type="compositionally biased region" description="Low complexity" evidence="1">
    <location>
        <begin position="16"/>
        <end position="37"/>
    </location>
</feature>
<organism evidence="3 4">
    <name type="scientific">Vanrija albida</name>
    <dbReference type="NCBI Taxonomy" id="181172"/>
    <lineage>
        <taxon>Eukaryota</taxon>
        <taxon>Fungi</taxon>
        <taxon>Dikarya</taxon>
        <taxon>Basidiomycota</taxon>
        <taxon>Agaricomycotina</taxon>
        <taxon>Tremellomycetes</taxon>
        <taxon>Trichosporonales</taxon>
        <taxon>Trichosporonaceae</taxon>
        <taxon>Vanrija</taxon>
    </lineage>
</organism>
<comment type="caution">
    <text evidence="3">The sequence shown here is derived from an EMBL/GenBank/DDBJ whole genome shotgun (WGS) entry which is preliminary data.</text>
</comment>
<dbReference type="RefSeq" id="XP_069205491.1">
    <property type="nucleotide sequence ID" value="XM_069357554.1"/>
</dbReference>
<gene>
    <name evidence="3" type="ORF">Q8F55_009185</name>
</gene>
<feature type="transmembrane region" description="Helical" evidence="2">
    <location>
        <begin position="112"/>
        <end position="135"/>
    </location>
</feature>
<dbReference type="EMBL" id="JBBXJM010000007">
    <property type="protein sequence ID" value="KAL1405547.1"/>
    <property type="molecule type" value="Genomic_DNA"/>
</dbReference>
<dbReference type="GeneID" id="95990228"/>
<keyword evidence="4" id="KW-1185">Reference proteome</keyword>
<evidence type="ECO:0000313" key="4">
    <source>
        <dbReference type="Proteomes" id="UP001565368"/>
    </source>
</evidence>
<name>A0ABR3PTT2_9TREE</name>
<proteinExistence type="predicted"/>